<gene>
    <name evidence="1" type="ORF">AYBTSS11_LOCUS19412</name>
</gene>
<keyword evidence="2" id="KW-1185">Reference proteome</keyword>
<reference evidence="1" key="1">
    <citation type="submission" date="2023-10" db="EMBL/GenBank/DDBJ databases">
        <authorList>
            <person name="Domelevo Entfellner J.-B."/>
        </authorList>
    </citation>
    <scope>NUCLEOTIDE SEQUENCE</scope>
</reference>
<proteinExistence type="predicted"/>
<dbReference type="Gramene" id="rna-AYBTSS11_LOCUS19412">
    <property type="protein sequence ID" value="CAJ1962752.1"/>
    <property type="gene ID" value="gene-AYBTSS11_LOCUS19412"/>
</dbReference>
<protein>
    <submittedName>
        <fullName evidence="1">Uncharacterized protein</fullName>
    </submittedName>
</protein>
<accession>A0AA86VK73</accession>
<dbReference type="AlphaFoldDB" id="A0AA86VK73"/>
<evidence type="ECO:0000313" key="1">
    <source>
        <dbReference type="EMBL" id="CAJ1962752.1"/>
    </source>
</evidence>
<sequence>MIIDWCHSRGMREFSSEYQWHLQASPNMSSVGYNFTPGSTAQYVQPRKHQRPKYHMPIQSNNPVPPELAWSFEIGSGLSIHDGRPPRRDEFVFVHLETSIVGGWHF</sequence>
<name>A0AA86VK73_9FABA</name>
<dbReference type="EMBL" id="OY731403">
    <property type="protein sequence ID" value="CAJ1962752.1"/>
    <property type="molecule type" value="Genomic_DNA"/>
</dbReference>
<evidence type="ECO:0000313" key="2">
    <source>
        <dbReference type="Proteomes" id="UP001189624"/>
    </source>
</evidence>
<organism evidence="1 2">
    <name type="scientific">Sphenostylis stenocarpa</name>
    <dbReference type="NCBI Taxonomy" id="92480"/>
    <lineage>
        <taxon>Eukaryota</taxon>
        <taxon>Viridiplantae</taxon>
        <taxon>Streptophyta</taxon>
        <taxon>Embryophyta</taxon>
        <taxon>Tracheophyta</taxon>
        <taxon>Spermatophyta</taxon>
        <taxon>Magnoliopsida</taxon>
        <taxon>eudicotyledons</taxon>
        <taxon>Gunneridae</taxon>
        <taxon>Pentapetalae</taxon>
        <taxon>rosids</taxon>
        <taxon>fabids</taxon>
        <taxon>Fabales</taxon>
        <taxon>Fabaceae</taxon>
        <taxon>Papilionoideae</taxon>
        <taxon>50 kb inversion clade</taxon>
        <taxon>NPAAA clade</taxon>
        <taxon>indigoferoid/millettioid clade</taxon>
        <taxon>Phaseoleae</taxon>
        <taxon>Sphenostylis</taxon>
    </lineage>
</organism>
<dbReference type="Proteomes" id="UP001189624">
    <property type="component" value="Chromosome 6"/>
</dbReference>